<dbReference type="EMBL" id="JALKHS010000006">
    <property type="protein sequence ID" value="MCK0531767.1"/>
    <property type="molecule type" value="Genomic_DNA"/>
</dbReference>
<keyword evidence="3" id="KW-1185">Reference proteome</keyword>
<evidence type="ECO:0000256" key="1">
    <source>
        <dbReference type="SAM" id="MobiDB-lite"/>
    </source>
</evidence>
<feature type="region of interest" description="Disordered" evidence="1">
    <location>
        <begin position="44"/>
        <end position="69"/>
    </location>
</feature>
<protein>
    <submittedName>
        <fullName evidence="2">Uncharacterized protein</fullName>
    </submittedName>
</protein>
<evidence type="ECO:0000313" key="2">
    <source>
        <dbReference type="EMBL" id="MCK0531767.1"/>
    </source>
</evidence>
<feature type="compositionally biased region" description="Basic and acidic residues" evidence="1">
    <location>
        <begin position="44"/>
        <end position="58"/>
    </location>
</feature>
<name>A0ABT0DXB1_9SPHN</name>
<gene>
    <name evidence="2" type="ORF">MU848_09270</name>
</gene>
<evidence type="ECO:0000313" key="3">
    <source>
        <dbReference type="Proteomes" id="UP001203512"/>
    </source>
</evidence>
<comment type="caution">
    <text evidence="2">The sequence shown here is derived from an EMBL/GenBank/DDBJ whole genome shotgun (WGS) entry which is preliminary data.</text>
</comment>
<accession>A0ABT0DXB1</accession>
<organism evidence="2 3">
    <name type="scientific">Sphingobium agri</name>
    <dbReference type="NCBI Taxonomy" id="2933566"/>
    <lineage>
        <taxon>Bacteria</taxon>
        <taxon>Pseudomonadati</taxon>
        <taxon>Pseudomonadota</taxon>
        <taxon>Alphaproteobacteria</taxon>
        <taxon>Sphingomonadales</taxon>
        <taxon>Sphingomonadaceae</taxon>
        <taxon>Sphingobium</taxon>
    </lineage>
</organism>
<dbReference type="RefSeq" id="WP_247231336.1">
    <property type="nucleotide sequence ID" value="NZ_JALKHS010000006.1"/>
</dbReference>
<proteinExistence type="predicted"/>
<dbReference type="Proteomes" id="UP001203512">
    <property type="component" value="Unassembled WGS sequence"/>
</dbReference>
<sequence length="69" mass="7246">MKLRAKDSLHISAVGPDAIRPGQEFSLNDGDAKSLIARGLAEEVAEKAEGPLSNKKEGASPSTKTKKAE</sequence>
<reference evidence="2 3" key="1">
    <citation type="submission" date="2022-04" db="EMBL/GenBank/DDBJ databases">
        <authorList>
            <person name="Huq M.A."/>
        </authorList>
    </citation>
    <scope>NUCLEOTIDE SEQUENCE [LARGE SCALE GENOMIC DNA]</scope>
    <source>
        <strain evidence="2 3">MAH-33</strain>
    </source>
</reference>